<evidence type="ECO:0000259" key="2">
    <source>
        <dbReference type="Pfam" id="PF13372"/>
    </source>
</evidence>
<dbReference type="InterPro" id="IPR023614">
    <property type="entry name" value="Porin_dom_sf"/>
</dbReference>
<evidence type="ECO:0000256" key="1">
    <source>
        <dbReference type="SAM" id="SignalP"/>
    </source>
</evidence>
<accession>A0A5C0VJN9</accession>
<evidence type="ECO:0000313" key="3">
    <source>
        <dbReference type="EMBL" id="QEK52925.1"/>
    </source>
</evidence>
<organism evidence="3 4">
    <name type="scientific">Pedobacter aquae</name>
    <dbReference type="NCBI Taxonomy" id="2605747"/>
    <lineage>
        <taxon>Bacteria</taxon>
        <taxon>Pseudomonadati</taxon>
        <taxon>Bacteroidota</taxon>
        <taxon>Sphingobacteriia</taxon>
        <taxon>Sphingobacteriales</taxon>
        <taxon>Sphingobacteriaceae</taxon>
        <taxon>Pedobacter</taxon>
    </lineage>
</organism>
<dbReference type="KEGG" id="pej:FYC62_15525"/>
<protein>
    <recommendedName>
        <fullName evidence="2">Alginate export domain-containing protein</fullName>
    </recommendedName>
</protein>
<feature type="domain" description="Alginate export" evidence="2">
    <location>
        <begin position="54"/>
        <end position="193"/>
    </location>
</feature>
<dbReference type="SUPFAM" id="SSF56935">
    <property type="entry name" value="Porins"/>
    <property type="match status" value="1"/>
</dbReference>
<gene>
    <name evidence="3" type="ORF">FYC62_15525</name>
</gene>
<evidence type="ECO:0000313" key="4">
    <source>
        <dbReference type="Proteomes" id="UP000323653"/>
    </source>
</evidence>
<name>A0A5C0VJN9_9SPHI</name>
<dbReference type="RefSeq" id="WP_149075600.1">
    <property type="nucleotide sequence ID" value="NZ_CP043329.1"/>
</dbReference>
<keyword evidence="4" id="KW-1185">Reference proteome</keyword>
<feature type="chain" id="PRO_5022909312" description="Alginate export domain-containing protein" evidence="1">
    <location>
        <begin position="49"/>
        <end position="533"/>
    </location>
</feature>
<sequence length="533" mass="59880">MYKFLSNRVRSGRRDFTPQKNILQRKKVIFQKLLYIFLITLSSAQAHAQFSLTGQIRPRGEVRKGFANLVPNGAKTAAFISQRTRLNFGYKWERLTFGVSAQDVRVWGQDASTISQADGSRFMLHESWADLTLANKADTTIKFKLFDNLSLKIGRQELIYDDARLLGNLDWLQQGRRFDMALLKVVHQGWQVDIGYAFNQNNENFTRTNYVPANIPTNVKNNNGILVPTPANMIPLVNAAGNSTKTGNPTFTNPPNTNGGNQDYKNFTSVYVARKFGQTKISALYFHDEFGKYRLDSVNSGGGKVYGRFFDVNGTHNRNTFGAMITPVFGNASGFGKVAVQAAYYHQNGHDRDGKKLDAYHYTISANYSKGKFTLGPGFDYLSGNKTTTPTTESNRFDPLYGTPHKFWGTMDYFYAPTGSPAAGLKDYYFKTKFTANQFYVIADYHLFETAQALANSNSQKLGQEIDLGINYTLNKFTTVELGYSIMKAKDNMVIAKAQPGSPADYNKTGHFGYLMINIKPDFLYTKPSAIKQ</sequence>
<reference evidence="3 4" key="1">
    <citation type="submission" date="2019-08" db="EMBL/GenBank/DDBJ databases">
        <title>Pedobacter sp. nov., isolated from Han river, South Korea.</title>
        <authorList>
            <person name="Lee D.-H."/>
            <person name="Kim Y.-S."/>
            <person name="Hwang E.-M."/>
            <person name="Le Tran T.C."/>
            <person name="Cha C.-J."/>
        </authorList>
    </citation>
    <scope>NUCLEOTIDE SEQUENCE [LARGE SCALE GENOMIC DNA]</scope>
    <source>
        <strain evidence="3 4">CJ43</strain>
    </source>
</reference>
<proteinExistence type="predicted"/>
<keyword evidence="1" id="KW-0732">Signal</keyword>
<feature type="signal peptide" evidence="1">
    <location>
        <begin position="1"/>
        <end position="48"/>
    </location>
</feature>
<dbReference type="InterPro" id="IPR025388">
    <property type="entry name" value="Alginate_export_dom"/>
</dbReference>
<dbReference type="AlphaFoldDB" id="A0A5C0VJN9"/>
<dbReference type="EMBL" id="CP043329">
    <property type="protein sequence ID" value="QEK52925.1"/>
    <property type="molecule type" value="Genomic_DNA"/>
</dbReference>
<dbReference type="Pfam" id="PF13372">
    <property type="entry name" value="Alginate_exp"/>
    <property type="match status" value="1"/>
</dbReference>
<dbReference type="Proteomes" id="UP000323653">
    <property type="component" value="Chromosome"/>
</dbReference>
<dbReference type="Gene3D" id="2.40.160.10">
    <property type="entry name" value="Porin"/>
    <property type="match status" value="1"/>
</dbReference>